<accession>A0A518GWH7</accession>
<proteinExistence type="predicted"/>
<dbReference type="PROSITE" id="PS50943">
    <property type="entry name" value="HTH_CROC1"/>
    <property type="match status" value="1"/>
</dbReference>
<dbReference type="InterPro" id="IPR001387">
    <property type="entry name" value="Cro/C1-type_HTH"/>
</dbReference>
<dbReference type="SUPFAM" id="SSF47413">
    <property type="entry name" value="lambda repressor-like DNA-binding domains"/>
    <property type="match status" value="1"/>
</dbReference>
<dbReference type="RefSeq" id="WP_197446691.1">
    <property type="nucleotide sequence ID" value="NZ_CP036426.1"/>
</dbReference>
<organism evidence="3 4">
    <name type="scientific">Tautonia plasticadhaerens</name>
    <dbReference type="NCBI Taxonomy" id="2527974"/>
    <lineage>
        <taxon>Bacteria</taxon>
        <taxon>Pseudomonadati</taxon>
        <taxon>Planctomycetota</taxon>
        <taxon>Planctomycetia</taxon>
        <taxon>Isosphaerales</taxon>
        <taxon>Isosphaeraceae</taxon>
        <taxon>Tautonia</taxon>
    </lineage>
</organism>
<dbReference type="Gene3D" id="1.10.260.40">
    <property type="entry name" value="lambda repressor-like DNA-binding domains"/>
    <property type="match status" value="1"/>
</dbReference>
<feature type="region of interest" description="Disordered" evidence="1">
    <location>
        <begin position="1"/>
        <end position="20"/>
    </location>
</feature>
<evidence type="ECO:0000313" key="4">
    <source>
        <dbReference type="Proteomes" id="UP000317835"/>
    </source>
</evidence>
<dbReference type="InterPro" id="IPR010982">
    <property type="entry name" value="Lambda_DNA-bd_dom_sf"/>
</dbReference>
<dbReference type="SMART" id="SM00530">
    <property type="entry name" value="HTH_XRE"/>
    <property type="match status" value="1"/>
</dbReference>
<name>A0A518GWH7_9BACT</name>
<sequence length="186" mass="20598">MPHINTETIRTPAEPGDDTIRALVPTAGRPSPRLRARTFDRAPGPGRDGRPLRLDEKIYRRMLQLGMSQQALAQKSGVSDSEISRLLNGQSKRPGLHNILRLARALEVSLDFLADDQLGSDPRSAVDSLSGDDRELLDRARSIGHREVAMLLDATRVLGFEVAIRRLYGIDHRPEPDDPSKDPARA</sequence>
<evidence type="ECO:0000313" key="3">
    <source>
        <dbReference type="EMBL" id="QDV32911.1"/>
    </source>
</evidence>
<dbReference type="Proteomes" id="UP000317835">
    <property type="component" value="Chromosome"/>
</dbReference>
<dbReference type="KEGG" id="tpla:ElP_07510"/>
<dbReference type="EMBL" id="CP036426">
    <property type="protein sequence ID" value="QDV32911.1"/>
    <property type="molecule type" value="Genomic_DNA"/>
</dbReference>
<dbReference type="AlphaFoldDB" id="A0A518GWH7"/>
<dbReference type="CDD" id="cd00093">
    <property type="entry name" value="HTH_XRE"/>
    <property type="match status" value="1"/>
</dbReference>
<dbReference type="Pfam" id="PF01381">
    <property type="entry name" value="HTH_3"/>
    <property type="match status" value="1"/>
</dbReference>
<feature type="region of interest" description="Disordered" evidence="1">
    <location>
        <begin position="25"/>
        <end position="52"/>
    </location>
</feature>
<dbReference type="GO" id="GO:0003677">
    <property type="term" value="F:DNA binding"/>
    <property type="evidence" value="ECO:0007669"/>
    <property type="project" value="InterPro"/>
</dbReference>
<keyword evidence="4" id="KW-1185">Reference proteome</keyword>
<protein>
    <submittedName>
        <fullName evidence="3">Transcriptional repressor DicA</fullName>
    </submittedName>
</protein>
<evidence type="ECO:0000256" key="1">
    <source>
        <dbReference type="SAM" id="MobiDB-lite"/>
    </source>
</evidence>
<gene>
    <name evidence="3" type="ORF">ElP_07510</name>
</gene>
<feature type="domain" description="HTH cro/C1-type" evidence="2">
    <location>
        <begin position="58"/>
        <end position="113"/>
    </location>
</feature>
<reference evidence="3 4" key="1">
    <citation type="submission" date="2019-02" db="EMBL/GenBank/DDBJ databases">
        <title>Deep-cultivation of Planctomycetes and their phenomic and genomic characterization uncovers novel biology.</title>
        <authorList>
            <person name="Wiegand S."/>
            <person name="Jogler M."/>
            <person name="Boedeker C."/>
            <person name="Pinto D."/>
            <person name="Vollmers J."/>
            <person name="Rivas-Marin E."/>
            <person name="Kohn T."/>
            <person name="Peeters S.H."/>
            <person name="Heuer A."/>
            <person name="Rast P."/>
            <person name="Oberbeckmann S."/>
            <person name="Bunk B."/>
            <person name="Jeske O."/>
            <person name="Meyerdierks A."/>
            <person name="Storesund J.E."/>
            <person name="Kallscheuer N."/>
            <person name="Luecker S."/>
            <person name="Lage O.M."/>
            <person name="Pohl T."/>
            <person name="Merkel B.J."/>
            <person name="Hornburger P."/>
            <person name="Mueller R.-W."/>
            <person name="Bruemmer F."/>
            <person name="Labrenz M."/>
            <person name="Spormann A.M."/>
            <person name="Op den Camp H."/>
            <person name="Overmann J."/>
            <person name="Amann R."/>
            <person name="Jetten M.S.M."/>
            <person name="Mascher T."/>
            <person name="Medema M.H."/>
            <person name="Devos D.P."/>
            <person name="Kaster A.-K."/>
            <person name="Ovreas L."/>
            <person name="Rohde M."/>
            <person name="Galperin M.Y."/>
            <person name="Jogler C."/>
        </authorList>
    </citation>
    <scope>NUCLEOTIDE SEQUENCE [LARGE SCALE GENOMIC DNA]</scope>
    <source>
        <strain evidence="3 4">ElP</strain>
    </source>
</reference>
<evidence type="ECO:0000259" key="2">
    <source>
        <dbReference type="PROSITE" id="PS50943"/>
    </source>
</evidence>